<evidence type="ECO:0000313" key="2">
    <source>
        <dbReference type="Proteomes" id="UP000001494"/>
    </source>
</evidence>
<gene>
    <name evidence="1" type="ordered locus">Zmob_0301</name>
</gene>
<dbReference type="eggNOG" id="ENOG5032THI">
    <property type="taxonomic scope" value="Bacteria"/>
</dbReference>
<dbReference type="Pfam" id="PF07277">
    <property type="entry name" value="SapC"/>
    <property type="match status" value="1"/>
</dbReference>
<sequence>MASRPTNALPVLYNELIPISRHDHKNWRFRLQDKLPFMSEIHAIPLAVEEFGMAQRNFPIVFSSGPNPVPLALMGLNDGVNVFFDEEGNCRESHIYLPAYIRRYPFMLAKIDPKSEDMSLCVDPSRGMVGEFEDGEPLFEGDEPSEFTKNILGFCEQFAISAQRTNDFVAELMEHKLLIDGEVAIQPNDASKPYVYRSFQIVSEERLKELRGDVLRKMVKFGLLPLVYAHLMSLSLVQDIFQRQAILGRIPPLPENEQNPSA</sequence>
<dbReference type="InterPro" id="IPR010836">
    <property type="entry name" value="SapC"/>
</dbReference>
<dbReference type="AlphaFoldDB" id="A0A0H3G043"/>
<dbReference type="Proteomes" id="UP000001494">
    <property type="component" value="Chromosome"/>
</dbReference>
<dbReference type="KEGG" id="zmm:Zmob_0301"/>
<evidence type="ECO:0000313" key="1">
    <source>
        <dbReference type="EMBL" id="AEH62151.1"/>
    </source>
</evidence>
<dbReference type="OrthoDB" id="9806524at2"/>
<accession>A0A0H3G043</accession>
<proteinExistence type="predicted"/>
<dbReference type="RefSeq" id="WP_014500437.1">
    <property type="nucleotide sequence ID" value="NC_017262.1"/>
</dbReference>
<reference evidence="1 2" key="1">
    <citation type="journal article" date="2011" name="J. Bacteriol.">
        <title>Genome sequence of the ethanol-producing Zymomonas mobilis subsp. mobilis lectotype strain ATCC 10988.</title>
        <authorList>
            <person name="Pappas K.M."/>
            <person name="Kouvelis V.N."/>
            <person name="Saunders E."/>
            <person name="Brettin T.S."/>
            <person name="Bruce D."/>
            <person name="Detter C."/>
            <person name="Balakireva M."/>
            <person name="Han C.S."/>
            <person name="Savvakis G."/>
            <person name="Kyrpides N.C."/>
            <person name="Typas M.A."/>
        </authorList>
    </citation>
    <scope>NUCLEOTIDE SEQUENCE [LARGE SCALE GENOMIC DNA]</scope>
    <source>
        <strain evidence="2">ATCC 10988 / DSM 424 / CCUG 17860 / LMG 404 / NCIMB 8938 / NRRL B-806 / ZM1</strain>
    </source>
</reference>
<dbReference type="EMBL" id="CP002850">
    <property type="protein sequence ID" value="AEH62151.1"/>
    <property type="molecule type" value="Genomic_DNA"/>
</dbReference>
<dbReference type="HOGENOM" id="CLU_074824_1_1_5"/>
<organism evidence="1 2">
    <name type="scientific">Zymomonas mobilis subsp. mobilis (strain ATCC 10988 / DSM 424 / LMG 404 / NCIMB 8938 / NRRL B-806 / ZM1)</name>
    <dbReference type="NCBI Taxonomy" id="555217"/>
    <lineage>
        <taxon>Bacteria</taxon>
        <taxon>Pseudomonadati</taxon>
        <taxon>Pseudomonadota</taxon>
        <taxon>Alphaproteobacteria</taxon>
        <taxon>Sphingomonadales</taxon>
        <taxon>Zymomonadaceae</taxon>
        <taxon>Zymomonas</taxon>
    </lineage>
</organism>
<protein>
    <submittedName>
        <fullName evidence="1">SapC family protein</fullName>
    </submittedName>
</protein>
<name>A0A0H3G043_ZYMMA</name>